<dbReference type="RefSeq" id="WP_207118186.1">
    <property type="nucleotide sequence ID" value="NZ_JAFLEQ010000003.1"/>
</dbReference>
<evidence type="ECO:0000313" key="4">
    <source>
        <dbReference type="Proteomes" id="UP000664332"/>
    </source>
</evidence>
<dbReference type="AlphaFoldDB" id="A0A939E0V3"/>
<keyword evidence="2" id="KW-0732">Signal</keyword>
<dbReference type="EMBL" id="JAFLEQ010000003">
    <property type="protein sequence ID" value="MBN9643482.1"/>
    <property type="molecule type" value="Genomic_DNA"/>
</dbReference>
<evidence type="ECO:0000256" key="1">
    <source>
        <dbReference type="SAM" id="MobiDB-lite"/>
    </source>
</evidence>
<sequence>MTPITTTARHAAGFVPPVIVAAALTAALCTGCSTTTGTSADDPVSVTVTTKLQQAPATTATASAAGDGFGKDQPAGDRTSCADTSSGDLIRQVARTIPDRKQPDWGWRVTDDTITPCGGPGYAIIQRLPTRFVMDGNQFGHAETRILFFDGAQFAGMTPPAGNYSISPSHGGDTFTFFGPGNCLEGPGAGTAAGARFRATVTQGQAAITLVDPDVGCSNNLLETPPGSLPPEKLPEQMSENLTSYNNRNITGPVPFEGYSSATELWKFPQADNNGDTTSLFFTTSSGNILCHAATGPLQGGSPLECRLHNTDGATPGQGTRHACSADEIGMPAGDGDVPSAVKLDSNNLPCAWPGPALVVDETTPVAVLEPGEHLLDGHSFVCTATGETMTCTNNGYSFTLTPQGVSVWYPTDTY</sequence>
<keyword evidence="4" id="KW-1185">Reference proteome</keyword>
<feature type="region of interest" description="Disordered" evidence="1">
    <location>
        <begin position="55"/>
        <end position="85"/>
    </location>
</feature>
<evidence type="ECO:0008006" key="5">
    <source>
        <dbReference type="Google" id="ProtNLM"/>
    </source>
</evidence>
<gene>
    <name evidence="3" type="ORF">JZY06_02395</name>
</gene>
<feature type="signal peptide" evidence="2">
    <location>
        <begin position="1"/>
        <end position="21"/>
    </location>
</feature>
<feature type="chain" id="PRO_5038601706" description="Ig-like domain-containing protein" evidence="2">
    <location>
        <begin position="22"/>
        <end position="415"/>
    </location>
</feature>
<evidence type="ECO:0000313" key="3">
    <source>
        <dbReference type="EMBL" id="MBN9643482.1"/>
    </source>
</evidence>
<proteinExistence type="predicted"/>
<accession>A0A939E0V3</accession>
<feature type="compositionally biased region" description="Low complexity" evidence="1">
    <location>
        <begin position="55"/>
        <end position="65"/>
    </location>
</feature>
<name>A0A939E0V3_9CORY</name>
<reference evidence="3" key="1">
    <citation type="submission" date="2021-03" db="EMBL/GenBank/DDBJ databases">
        <authorList>
            <person name="Sun Q."/>
        </authorList>
    </citation>
    <scope>NUCLEOTIDE SEQUENCE</scope>
    <source>
        <strain evidence="3">CCM 8862</strain>
    </source>
</reference>
<comment type="caution">
    <text evidence="3">The sequence shown here is derived from an EMBL/GenBank/DDBJ whole genome shotgun (WGS) entry which is preliminary data.</text>
</comment>
<organism evidence="3 4">
    <name type="scientific">Corynebacterium mendelii</name>
    <dbReference type="NCBI Taxonomy" id="2765362"/>
    <lineage>
        <taxon>Bacteria</taxon>
        <taxon>Bacillati</taxon>
        <taxon>Actinomycetota</taxon>
        <taxon>Actinomycetes</taxon>
        <taxon>Mycobacteriales</taxon>
        <taxon>Corynebacteriaceae</taxon>
        <taxon>Corynebacterium</taxon>
    </lineage>
</organism>
<dbReference type="Proteomes" id="UP000664332">
    <property type="component" value="Unassembled WGS sequence"/>
</dbReference>
<evidence type="ECO:0000256" key="2">
    <source>
        <dbReference type="SAM" id="SignalP"/>
    </source>
</evidence>
<protein>
    <recommendedName>
        <fullName evidence="5">Ig-like domain-containing protein</fullName>
    </recommendedName>
</protein>